<dbReference type="AlphaFoldDB" id="A0A0R1VC70"/>
<keyword evidence="2" id="KW-1185">Reference proteome</keyword>
<reference evidence="1 2" key="1">
    <citation type="journal article" date="2015" name="Genome Announc.">
        <title>Expanding the biotechnology potential of lactobacilli through comparative genomics of 213 strains and associated genera.</title>
        <authorList>
            <person name="Sun Z."/>
            <person name="Harris H.M."/>
            <person name="McCann A."/>
            <person name="Guo C."/>
            <person name="Argimon S."/>
            <person name="Zhang W."/>
            <person name="Yang X."/>
            <person name="Jeffery I.B."/>
            <person name="Cooney J.C."/>
            <person name="Kagawa T.F."/>
            <person name="Liu W."/>
            <person name="Song Y."/>
            <person name="Salvetti E."/>
            <person name="Wrobel A."/>
            <person name="Rasinkangas P."/>
            <person name="Parkhill J."/>
            <person name="Rea M.C."/>
            <person name="O'Sullivan O."/>
            <person name="Ritari J."/>
            <person name="Douillard F.P."/>
            <person name="Paul Ross R."/>
            <person name="Yang R."/>
            <person name="Briner A.E."/>
            <person name="Felis G.E."/>
            <person name="de Vos W.M."/>
            <person name="Barrangou R."/>
            <person name="Klaenhammer T.R."/>
            <person name="Caufield P.W."/>
            <person name="Cui Y."/>
            <person name="Zhang H."/>
            <person name="O'Toole P.W."/>
        </authorList>
    </citation>
    <scope>NUCLEOTIDE SEQUENCE [LARGE SCALE GENOMIC DNA]</scope>
    <source>
        <strain evidence="1 2">DSM 16045</strain>
    </source>
</reference>
<dbReference type="Gene3D" id="3.30.70.100">
    <property type="match status" value="1"/>
</dbReference>
<dbReference type="EMBL" id="AZFN01000031">
    <property type="protein sequence ID" value="KRM00595.1"/>
    <property type="molecule type" value="Genomic_DNA"/>
</dbReference>
<dbReference type="PATRIC" id="fig|1423749.3.peg.1215"/>
<dbReference type="RefSeq" id="WP_056937969.1">
    <property type="nucleotide sequence ID" value="NZ_AZFN01000031.1"/>
</dbReference>
<evidence type="ECO:0000313" key="2">
    <source>
        <dbReference type="Proteomes" id="UP000051739"/>
    </source>
</evidence>
<dbReference type="Proteomes" id="UP000051739">
    <property type="component" value="Unassembled WGS sequence"/>
</dbReference>
<comment type="caution">
    <text evidence="1">The sequence shown here is derived from an EMBL/GenBank/DDBJ whole genome shotgun (WGS) entry which is preliminary data.</text>
</comment>
<proteinExistence type="predicted"/>
<name>A0A0R1VC70_9LACO</name>
<sequence length="168" mass="19466">MINYLHFTAGTRNVLQGVIDGHPDRQFKLATTMGSSRYYLFDLSNQPQSVFSAPVTLLGLTGDDEQNFKGIVHLESFNNDDRQKEVLTKKAQTLISNLPNHSYGGWLFVNERDTNNLMLITCWEDEHDVLKWQDSDQYDLIREFSGHDAKNMRNMYYHDNFEIVDGLL</sequence>
<protein>
    <recommendedName>
        <fullName evidence="3">ABM domain-containing protein</fullName>
    </recommendedName>
</protein>
<evidence type="ECO:0000313" key="1">
    <source>
        <dbReference type="EMBL" id="KRM00595.1"/>
    </source>
</evidence>
<accession>A0A0R1VC70</accession>
<organism evidence="1 2">
    <name type="scientific">Limosilactobacillus gastricus DSM 16045</name>
    <dbReference type="NCBI Taxonomy" id="1423749"/>
    <lineage>
        <taxon>Bacteria</taxon>
        <taxon>Bacillati</taxon>
        <taxon>Bacillota</taxon>
        <taxon>Bacilli</taxon>
        <taxon>Lactobacillales</taxon>
        <taxon>Lactobacillaceae</taxon>
        <taxon>Limosilactobacillus</taxon>
    </lineage>
</organism>
<evidence type="ECO:0008006" key="3">
    <source>
        <dbReference type="Google" id="ProtNLM"/>
    </source>
</evidence>
<gene>
    <name evidence="1" type="ORF">FC60_GL001191</name>
</gene>